<reference evidence="3 4" key="1">
    <citation type="submission" date="2018-11" db="EMBL/GenBank/DDBJ databases">
        <title>Erythrobacter spongiae sp. nov., isolated from a marine sponge.</title>
        <authorList>
            <person name="Zhuang L."/>
            <person name="Luo L."/>
        </authorList>
    </citation>
    <scope>NUCLEOTIDE SEQUENCE [LARGE SCALE GENOMIC DNA]</scope>
    <source>
        <strain evidence="3 4">HN-E23</strain>
    </source>
</reference>
<comment type="caution">
    <text evidence="3">The sequence shown here is derived from an EMBL/GenBank/DDBJ whole genome shotgun (WGS) entry which is preliminary data.</text>
</comment>
<gene>
    <name evidence="3" type="ORF">EG799_04310</name>
</gene>
<dbReference type="RefSeq" id="WP_123878882.1">
    <property type="nucleotide sequence ID" value="NZ_RPFZ01000001.1"/>
</dbReference>
<dbReference type="Pfam" id="PF13561">
    <property type="entry name" value="adh_short_C2"/>
    <property type="match status" value="1"/>
</dbReference>
<dbReference type="PANTHER" id="PTHR43639:SF1">
    <property type="entry name" value="SHORT-CHAIN DEHYDROGENASE_REDUCTASE FAMILY PROTEIN"/>
    <property type="match status" value="1"/>
</dbReference>
<keyword evidence="4" id="KW-1185">Reference proteome</keyword>
<dbReference type="PRINTS" id="PR00081">
    <property type="entry name" value="GDHRDH"/>
</dbReference>
<organism evidence="3 4">
    <name type="scientific">Aurantiacibacter spongiae</name>
    <dbReference type="NCBI Taxonomy" id="2488860"/>
    <lineage>
        <taxon>Bacteria</taxon>
        <taxon>Pseudomonadati</taxon>
        <taxon>Pseudomonadota</taxon>
        <taxon>Alphaproteobacteria</taxon>
        <taxon>Sphingomonadales</taxon>
        <taxon>Erythrobacteraceae</taxon>
        <taxon>Aurantiacibacter</taxon>
    </lineage>
</organism>
<dbReference type="OrthoDB" id="9789398at2"/>
<dbReference type="PANTHER" id="PTHR43639">
    <property type="entry name" value="OXIDOREDUCTASE, SHORT-CHAIN DEHYDROGENASE/REDUCTASE FAMILY (AFU_ORTHOLOGUE AFUA_5G02870)"/>
    <property type="match status" value="1"/>
</dbReference>
<evidence type="ECO:0000256" key="1">
    <source>
        <dbReference type="ARBA" id="ARBA00006484"/>
    </source>
</evidence>
<dbReference type="CDD" id="cd05233">
    <property type="entry name" value="SDR_c"/>
    <property type="match status" value="1"/>
</dbReference>
<keyword evidence="2" id="KW-0560">Oxidoreductase</keyword>
<dbReference type="FunFam" id="3.40.50.720:FF:000084">
    <property type="entry name" value="Short-chain dehydrogenase reductase"/>
    <property type="match status" value="1"/>
</dbReference>
<dbReference type="Proteomes" id="UP000275232">
    <property type="component" value="Unassembled WGS sequence"/>
</dbReference>
<sequence>MAEANLGIAGKAAIYPSLRDKRVIVSGGGSGIGAGLVEGFARQGAKVAFVDVAEDASRGVCQALAEADHAPIFRPCDITDTEAYTSTILDLVGEMGGCDVLLNNAANDDRHKIADVTSAYWDDRMAVNLKHQFFAAQTVVPAMKKAGGGSIVNLGSISWHLGLEDLTIYQTAKAAIEGLTRSLARELGRANIRVNTIVPGNVKTPRQEKWYTPEGEAEIVAAQCLDGRIHPVDIAAMALFLASDDARYCTAHNYWVDAGWR</sequence>
<comment type="similarity">
    <text evidence="1">Belongs to the short-chain dehydrogenases/reductases (SDR) family.</text>
</comment>
<evidence type="ECO:0000313" key="4">
    <source>
        <dbReference type="Proteomes" id="UP000275232"/>
    </source>
</evidence>
<evidence type="ECO:0000256" key="2">
    <source>
        <dbReference type="ARBA" id="ARBA00023002"/>
    </source>
</evidence>
<name>A0A3N5CWC0_9SPHN</name>
<evidence type="ECO:0000313" key="3">
    <source>
        <dbReference type="EMBL" id="RPF70929.1"/>
    </source>
</evidence>
<proteinExistence type="inferred from homology"/>
<dbReference type="Gene3D" id="3.40.50.720">
    <property type="entry name" value="NAD(P)-binding Rossmann-like Domain"/>
    <property type="match status" value="1"/>
</dbReference>
<dbReference type="InterPro" id="IPR002347">
    <property type="entry name" value="SDR_fam"/>
</dbReference>
<dbReference type="GO" id="GO:0016491">
    <property type="term" value="F:oxidoreductase activity"/>
    <property type="evidence" value="ECO:0007669"/>
    <property type="project" value="UniProtKB-KW"/>
</dbReference>
<dbReference type="InterPro" id="IPR036291">
    <property type="entry name" value="NAD(P)-bd_dom_sf"/>
</dbReference>
<dbReference type="AlphaFoldDB" id="A0A3N5CWC0"/>
<dbReference type="EMBL" id="RPFZ01000001">
    <property type="protein sequence ID" value="RPF70929.1"/>
    <property type="molecule type" value="Genomic_DNA"/>
</dbReference>
<protein>
    <submittedName>
        <fullName evidence="3">SDR family oxidoreductase</fullName>
    </submittedName>
</protein>
<dbReference type="PRINTS" id="PR00080">
    <property type="entry name" value="SDRFAMILY"/>
</dbReference>
<dbReference type="SUPFAM" id="SSF51735">
    <property type="entry name" value="NAD(P)-binding Rossmann-fold domains"/>
    <property type="match status" value="1"/>
</dbReference>
<accession>A0A3N5CWC0</accession>